<dbReference type="Gene3D" id="3.50.50.60">
    <property type="entry name" value="FAD/NAD(P)-binding domain"/>
    <property type="match status" value="2"/>
</dbReference>
<comment type="caution">
    <text evidence="1">The sequence shown here is derived from an EMBL/GenBank/DDBJ whole genome shotgun (WGS) entry which is preliminary data.</text>
</comment>
<evidence type="ECO:0000313" key="1">
    <source>
        <dbReference type="EMBL" id="PVY68475.1"/>
    </source>
</evidence>
<protein>
    <submittedName>
        <fullName evidence="1">Phytoene dehydrogenase-like protein</fullName>
    </submittedName>
</protein>
<proteinExistence type="predicted"/>
<organism evidence="1 2">
    <name type="scientific">Pusillimonas noertemannii</name>
    <dbReference type="NCBI Taxonomy" id="305977"/>
    <lineage>
        <taxon>Bacteria</taxon>
        <taxon>Pseudomonadati</taxon>
        <taxon>Pseudomonadota</taxon>
        <taxon>Betaproteobacteria</taxon>
        <taxon>Burkholderiales</taxon>
        <taxon>Alcaligenaceae</taxon>
        <taxon>Pusillimonas</taxon>
    </lineage>
</organism>
<dbReference type="EMBL" id="QEKO01000001">
    <property type="protein sequence ID" value="PVY68475.1"/>
    <property type="molecule type" value="Genomic_DNA"/>
</dbReference>
<dbReference type="InterPro" id="IPR036188">
    <property type="entry name" value="FAD/NAD-bd_sf"/>
</dbReference>
<evidence type="ECO:0000313" key="2">
    <source>
        <dbReference type="Proteomes" id="UP000246145"/>
    </source>
</evidence>
<name>A0A2U1CRF5_9BURK</name>
<dbReference type="RefSeq" id="WP_165832444.1">
    <property type="nucleotide sequence ID" value="NZ_JACCEX010000001.1"/>
</dbReference>
<dbReference type="SUPFAM" id="SSF51905">
    <property type="entry name" value="FAD/NAD(P)-binding domain"/>
    <property type="match status" value="1"/>
</dbReference>
<dbReference type="Proteomes" id="UP000246145">
    <property type="component" value="Unassembled WGS sequence"/>
</dbReference>
<dbReference type="Gene3D" id="3.90.660.50">
    <property type="match status" value="1"/>
</dbReference>
<gene>
    <name evidence="1" type="ORF">C7440_0877</name>
</gene>
<dbReference type="PANTHER" id="PTHR10668">
    <property type="entry name" value="PHYTOENE DEHYDROGENASE"/>
    <property type="match status" value="1"/>
</dbReference>
<dbReference type="AlphaFoldDB" id="A0A2U1CRF5"/>
<dbReference type="PANTHER" id="PTHR10668:SF103">
    <property type="entry name" value="PYRIDINE NUCLEOTIDE-DISULFIDE OXIDOREDUCTASE DOMAIN-CONTAINING PROTEIN 2"/>
    <property type="match status" value="1"/>
</dbReference>
<reference evidence="1 2" key="1">
    <citation type="submission" date="2018-04" db="EMBL/GenBank/DDBJ databases">
        <title>Genomic Encyclopedia of Type Strains, Phase IV (KMG-IV): sequencing the most valuable type-strain genomes for metagenomic binning, comparative biology and taxonomic classification.</title>
        <authorList>
            <person name="Goeker M."/>
        </authorList>
    </citation>
    <scope>NUCLEOTIDE SEQUENCE [LARGE SCALE GENOMIC DNA]</scope>
    <source>
        <strain evidence="1 2">DSM 10065</strain>
    </source>
</reference>
<dbReference type="Pfam" id="PF13450">
    <property type="entry name" value="NAD_binding_8"/>
    <property type="match status" value="1"/>
</dbReference>
<accession>A0A2U1CRF5</accession>
<sequence>MTYDAIVIGAGHHGLILATYMAKAGLKTLLTERRLTYGGGLNTVEATLPGFYHNLHSINHFHIEHTPWYRDLQLSEKVPYITPRYELGQAHRDGSALVFGRDLEETVANIARFSKKDAATFREWNAKAERITTEVFLPERYAEPLPAAEREALLGQHALGREFLDVCGRQPLEVVEELFENEHVRLLFLFKVSLFGTWLTDTLNKTSPMGSVIRAFDLKTGYQLCKGGSFNLARGLMERYIEAGGTYWNQCEIERIVVENGRATGIECADGRKAKASSFVASTVDVHQTFENFIGRDQLPEAMRRKVEDFKYTTWTLFGLHLALKDMPRFAAESFDPNIRLTQKWSIGADTMEELNAAHEDVKLNKVPEIIQFGAGPLSVLDPALAPKGKHVTYAWHVMPHHPDLGGQNFEDFKREFAEKIVDRWAEYCPNMTRDNILGQYIYTSHEYVQELPNMRDGDIFMGALSGDQVMDRHFGYRTPIQGLYMAGSATHPGGAISGGAGYIVAGLVADELGIKKWWRTDDLRSRLASLGG</sequence>
<keyword evidence="2" id="KW-1185">Reference proteome</keyword>